<proteinExistence type="predicted"/>
<evidence type="ECO:0000256" key="2">
    <source>
        <dbReference type="ARBA" id="ARBA00022692"/>
    </source>
</evidence>
<dbReference type="PANTHER" id="PTHR11863">
    <property type="entry name" value="STEROL DESATURASE"/>
    <property type="match status" value="1"/>
</dbReference>
<name>A0A914W4A6_9BILA</name>
<dbReference type="InterPro" id="IPR006694">
    <property type="entry name" value="Fatty_acid_hydroxylase"/>
</dbReference>
<sequence length="239" mass="27862">MPTVAEYHRVADALDLFRLQSNMPTLREKKPFTRRVTLVYLRRTHSAFNTQNRQRHRGHEPSIGCIFRLRTPLFVRVPYGEAIACETVVALFYYSHRLLHHPRIYKHVHKVHHEWTAPIGIVSIYAHPFEHLVSNLLPPLVGPVLCGSHIATTWLWYTLALFSTTISHCGYHFPFLPSPESHDFHHLKFTQNYGVLGVFDRLHGTDNLFRSSKAYERHFMALSLVPVKEMYPNESKKDT</sequence>
<evidence type="ECO:0000256" key="3">
    <source>
        <dbReference type="ARBA" id="ARBA00022989"/>
    </source>
</evidence>
<comment type="subcellular location">
    <subcellularLocation>
        <location evidence="1">Membrane</location>
    </subcellularLocation>
</comment>
<dbReference type="GO" id="GO:0008610">
    <property type="term" value="P:lipid biosynthetic process"/>
    <property type="evidence" value="ECO:0007669"/>
    <property type="project" value="InterPro"/>
</dbReference>
<protein>
    <submittedName>
        <fullName evidence="7">Fatty acid hydroxylase domain-containing protein</fullName>
    </submittedName>
</protein>
<evidence type="ECO:0000259" key="5">
    <source>
        <dbReference type="Pfam" id="PF04116"/>
    </source>
</evidence>
<keyword evidence="2" id="KW-0812">Transmembrane</keyword>
<dbReference type="GO" id="GO:0016491">
    <property type="term" value="F:oxidoreductase activity"/>
    <property type="evidence" value="ECO:0007669"/>
    <property type="project" value="InterPro"/>
</dbReference>
<dbReference type="WBParaSite" id="PSAMB.scaffold2size251193.g703.t1">
    <property type="protein sequence ID" value="PSAMB.scaffold2size251193.g703.t1"/>
    <property type="gene ID" value="PSAMB.scaffold2size251193.g703"/>
</dbReference>
<dbReference type="GO" id="GO:0016020">
    <property type="term" value="C:membrane"/>
    <property type="evidence" value="ECO:0007669"/>
    <property type="project" value="UniProtKB-SubCell"/>
</dbReference>
<reference evidence="7" key="1">
    <citation type="submission" date="2022-11" db="UniProtKB">
        <authorList>
            <consortium name="WormBaseParasite"/>
        </authorList>
    </citation>
    <scope>IDENTIFICATION</scope>
</reference>
<evidence type="ECO:0000256" key="1">
    <source>
        <dbReference type="ARBA" id="ARBA00004370"/>
    </source>
</evidence>
<dbReference type="Proteomes" id="UP000887566">
    <property type="component" value="Unplaced"/>
</dbReference>
<keyword evidence="6" id="KW-1185">Reference proteome</keyword>
<dbReference type="Pfam" id="PF04116">
    <property type="entry name" value="FA_hydroxylase"/>
    <property type="match status" value="1"/>
</dbReference>
<accession>A0A914W4A6</accession>
<evidence type="ECO:0000313" key="7">
    <source>
        <dbReference type="WBParaSite" id="PSAMB.scaffold2size251193.g703.t1"/>
    </source>
</evidence>
<dbReference type="InterPro" id="IPR050307">
    <property type="entry name" value="Sterol_Desaturase_Related"/>
</dbReference>
<dbReference type="AlphaFoldDB" id="A0A914W4A6"/>
<evidence type="ECO:0000256" key="4">
    <source>
        <dbReference type="ARBA" id="ARBA00023136"/>
    </source>
</evidence>
<evidence type="ECO:0000313" key="6">
    <source>
        <dbReference type="Proteomes" id="UP000887566"/>
    </source>
</evidence>
<organism evidence="6 7">
    <name type="scientific">Plectus sambesii</name>
    <dbReference type="NCBI Taxonomy" id="2011161"/>
    <lineage>
        <taxon>Eukaryota</taxon>
        <taxon>Metazoa</taxon>
        <taxon>Ecdysozoa</taxon>
        <taxon>Nematoda</taxon>
        <taxon>Chromadorea</taxon>
        <taxon>Plectida</taxon>
        <taxon>Plectina</taxon>
        <taxon>Plectoidea</taxon>
        <taxon>Plectidae</taxon>
        <taxon>Plectus</taxon>
    </lineage>
</organism>
<keyword evidence="4" id="KW-0472">Membrane</keyword>
<feature type="domain" description="Fatty acid hydroxylase" evidence="5">
    <location>
        <begin position="90"/>
        <end position="205"/>
    </location>
</feature>
<keyword evidence="3" id="KW-1133">Transmembrane helix</keyword>
<dbReference type="GO" id="GO:0005506">
    <property type="term" value="F:iron ion binding"/>
    <property type="evidence" value="ECO:0007669"/>
    <property type="project" value="InterPro"/>
</dbReference>